<feature type="compositionally biased region" description="Basic and acidic residues" evidence="1">
    <location>
        <begin position="724"/>
        <end position="737"/>
    </location>
</feature>
<evidence type="ECO:0000313" key="3">
    <source>
        <dbReference type="EMBL" id="KAK7721659.1"/>
    </source>
</evidence>
<feature type="transmembrane region" description="Helical" evidence="2">
    <location>
        <begin position="621"/>
        <end position="644"/>
    </location>
</feature>
<feature type="transmembrane region" description="Helical" evidence="2">
    <location>
        <begin position="33"/>
        <end position="58"/>
    </location>
</feature>
<evidence type="ECO:0000313" key="4">
    <source>
        <dbReference type="Proteomes" id="UP001430848"/>
    </source>
</evidence>
<gene>
    <name evidence="3" type="ORF">SLS63_009442</name>
</gene>
<feature type="transmembrane region" description="Helical" evidence="2">
    <location>
        <begin position="146"/>
        <end position="164"/>
    </location>
</feature>
<accession>A0ABR1NZT5</accession>
<feature type="transmembrane region" description="Helical" evidence="2">
    <location>
        <begin position="78"/>
        <end position="103"/>
    </location>
</feature>
<evidence type="ECO:0000256" key="2">
    <source>
        <dbReference type="SAM" id="Phobius"/>
    </source>
</evidence>
<keyword evidence="2" id="KW-0812">Transmembrane</keyword>
<feature type="compositionally biased region" description="Gly residues" evidence="1">
    <location>
        <begin position="771"/>
        <end position="780"/>
    </location>
</feature>
<dbReference type="Proteomes" id="UP001430848">
    <property type="component" value="Unassembled WGS sequence"/>
</dbReference>
<feature type="region of interest" description="Disordered" evidence="1">
    <location>
        <begin position="713"/>
        <end position="785"/>
    </location>
</feature>
<keyword evidence="2" id="KW-0472">Membrane</keyword>
<organism evidence="3 4">
    <name type="scientific">Diaporthe eres</name>
    <name type="common">Phomopsis oblonga</name>
    <dbReference type="NCBI Taxonomy" id="83184"/>
    <lineage>
        <taxon>Eukaryota</taxon>
        <taxon>Fungi</taxon>
        <taxon>Dikarya</taxon>
        <taxon>Ascomycota</taxon>
        <taxon>Pezizomycotina</taxon>
        <taxon>Sordariomycetes</taxon>
        <taxon>Sordariomycetidae</taxon>
        <taxon>Diaporthales</taxon>
        <taxon>Diaporthaceae</taxon>
        <taxon>Diaporthe</taxon>
        <taxon>Diaporthe eres species complex</taxon>
    </lineage>
</organism>
<comment type="caution">
    <text evidence="3">The sequence shown here is derived from an EMBL/GenBank/DDBJ whole genome shotgun (WGS) entry which is preliminary data.</text>
</comment>
<dbReference type="EMBL" id="JAKNSF020000069">
    <property type="protein sequence ID" value="KAK7721659.1"/>
    <property type="molecule type" value="Genomic_DNA"/>
</dbReference>
<reference evidence="3 4" key="1">
    <citation type="submission" date="2024-02" db="EMBL/GenBank/DDBJ databases">
        <title>De novo assembly and annotation of 12 fungi associated with fruit tree decline syndrome in Ontario, Canada.</title>
        <authorList>
            <person name="Sulman M."/>
            <person name="Ellouze W."/>
            <person name="Ilyukhin E."/>
        </authorList>
    </citation>
    <scope>NUCLEOTIDE SEQUENCE [LARGE SCALE GENOMIC DNA]</scope>
    <source>
        <strain evidence="3 4">M169</strain>
    </source>
</reference>
<name>A0ABR1NZT5_DIAER</name>
<keyword evidence="2" id="KW-1133">Transmembrane helix</keyword>
<proteinExistence type="predicted"/>
<keyword evidence="4" id="KW-1185">Reference proteome</keyword>
<sequence>MTAIRPHPPPGQQRREEALAQADANRILVSQPLLPLVLAVFYIALLVVPWVLTCKIAAQPSFLVHFYDWGYEYYVQHGWVTAINVLNSLAAVLSLPILSALLARAAVVFSQRRKPGQTLTLRQLFALADRDWYNFFKVLSPVGSSALLRLGFLVLFIALSLPLVRSGLVAYDNVLVTSNFPEHHERALDYGPLGYTPSPLAVKTAITQYQSKVITDTRKSLQTTVGGIEPNLWPVCNDNTPDSTCGFSYGPYDLGQSRLGNFWEWPNQVGYERNYSTNGSALMHASTLRAGSSIGSYYKNEFGAYTLGLKSGAKCETISPQEVEEQCLRSADAGALPTAARGWSTNLAIEGEVRVDICFPQLEGSPWEAADAFPWKPINFTEHLYIGLTDNQSTWACPSWSEDCGYAGTDDGLYLHCQADSMMSFFELGSARTKGVPTRFLDEMPAGFDIPRGKDLRRRSGISARDSPTRDYMGPLKTATMAMFGNDSWLDTLNLALADSESANTTVNGALAMLCQMRPLGNIDVFGTDTIGTCTEPATYVGNLAPWYTPSEIFSWLVRDFFRSFYTRKLARATLNTATFYANNALLTTMNDHGDLHTQDYKRASEESGERMVVPVLGVPAIATISILVALQVVCIVILLAYIYSSRVWTETLDAMATARVGAQLSALDVFLVPRETGTLGTALLSPRAAKQLDQIDGLVGSTALTGHHHDIEMATMPPPYAPRGEEPSTREERRVPQPDAAATAARRDTAAQDHPVPAYSPPADEHATRGAGGDSGVAGGRDDANDMAISHAASSESLGAVLPAVTSLEAVAVGGRGLITRRMWRGADKPLPARPAEQ</sequence>
<protein>
    <submittedName>
        <fullName evidence="3">Uncharacterized protein</fullName>
    </submittedName>
</protein>
<evidence type="ECO:0000256" key="1">
    <source>
        <dbReference type="SAM" id="MobiDB-lite"/>
    </source>
</evidence>